<keyword evidence="6" id="KW-0234">DNA repair</keyword>
<comment type="catalytic activity">
    <reaction evidence="6">
        <text>Endonucleolytic cleavage at apurinic or apyrimidinic sites to products with a 5'-phosphate.</text>
        <dbReference type="EC" id="3.1.21.7"/>
    </reaction>
</comment>
<dbReference type="Gene3D" id="3.30.2170.10">
    <property type="entry name" value="archaeoglobus fulgidus dsm 4304 superfamily"/>
    <property type="match status" value="1"/>
</dbReference>
<reference evidence="8" key="1">
    <citation type="journal article" date="2019" name="Int. J. Syst. Evol. Microbiol.">
        <title>The Global Catalogue of Microorganisms (GCM) 10K type strain sequencing project: providing services to taxonomists for standard genome sequencing and annotation.</title>
        <authorList>
            <consortium name="The Broad Institute Genomics Platform"/>
            <consortium name="The Broad Institute Genome Sequencing Center for Infectious Disease"/>
            <person name="Wu L."/>
            <person name="Ma J."/>
        </authorList>
    </citation>
    <scope>NUCLEOTIDE SEQUENCE [LARGE SCALE GENOMIC DNA]</scope>
    <source>
        <strain evidence="8">JCM 17137</strain>
    </source>
</reference>
<dbReference type="HAMAP" id="MF_00801">
    <property type="entry name" value="Endonuclease_5"/>
    <property type="match status" value="1"/>
</dbReference>
<feature type="binding site" evidence="6">
    <location>
        <position position="117"/>
    </location>
    <ligand>
        <name>Mg(2+)</name>
        <dbReference type="ChEBI" id="CHEBI:18420"/>
    </ligand>
</feature>
<sequence length="230" mass="25014">MPHIDARADEDDLWPTDAEGAERVQQRLAERVRVETLPAAQVSLVAGVDVSYAADDSALVAAVTVLDTASLRLVEAQVEVARPRFPYVPGLLAFREVPPLLKALERLECEPDVYLCDGFGLAHPRRFGLACHLGVLLERPTLGVAKSAFVGRATDPGAERGAATDLVDDGEVIGRVLRTRTGVKPVYVSTGHRVDLAGACDLVLRLCPRYRLPEPIRHADQLSRARLAER</sequence>
<dbReference type="EMBL" id="BAABDD010000007">
    <property type="protein sequence ID" value="GAA3740411.1"/>
    <property type="molecule type" value="Genomic_DNA"/>
</dbReference>
<comment type="cofactor">
    <cofactor evidence="6">
        <name>Mg(2+)</name>
        <dbReference type="ChEBI" id="CHEBI:18420"/>
    </cofactor>
</comment>
<dbReference type="PANTHER" id="PTHR28511">
    <property type="entry name" value="ENDONUCLEASE V"/>
    <property type="match status" value="1"/>
</dbReference>
<evidence type="ECO:0000256" key="4">
    <source>
        <dbReference type="ARBA" id="ARBA00022759"/>
    </source>
</evidence>
<dbReference type="NCBIfam" id="NF008629">
    <property type="entry name" value="PRK11617.1"/>
    <property type="match status" value="1"/>
</dbReference>
<evidence type="ECO:0000256" key="3">
    <source>
        <dbReference type="ARBA" id="ARBA00022722"/>
    </source>
</evidence>
<evidence type="ECO:0000256" key="2">
    <source>
        <dbReference type="ARBA" id="ARBA00022490"/>
    </source>
</evidence>
<name>A0ABP7FNP2_9ACTN</name>
<evidence type="ECO:0000256" key="1">
    <source>
        <dbReference type="ARBA" id="ARBA00004496"/>
    </source>
</evidence>
<organism evidence="7 8">
    <name type="scientific">Salinactinospora qingdaonensis</name>
    <dbReference type="NCBI Taxonomy" id="702744"/>
    <lineage>
        <taxon>Bacteria</taxon>
        <taxon>Bacillati</taxon>
        <taxon>Actinomycetota</taxon>
        <taxon>Actinomycetes</taxon>
        <taxon>Streptosporangiales</taxon>
        <taxon>Nocardiopsidaceae</taxon>
        <taxon>Salinactinospora</taxon>
    </lineage>
</organism>
<keyword evidence="6" id="KW-0227">DNA damage</keyword>
<keyword evidence="8" id="KW-1185">Reference proteome</keyword>
<evidence type="ECO:0000256" key="5">
    <source>
        <dbReference type="ARBA" id="ARBA00022801"/>
    </source>
</evidence>
<comment type="caution">
    <text evidence="7">The sequence shown here is derived from an EMBL/GenBank/DDBJ whole genome shotgun (WGS) entry which is preliminary data.</text>
</comment>
<protein>
    <recommendedName>
        <fullName evidence="6">Endonuclease V</fullName>
        <ecNumber evidence="6">3.1.21.7</ecNumber>
    </recommendedName>
    <alternativeName>
        <fullName evidence="6">Deoxyinosine 3'endonuclease</fullName>
    </alternativeName>
    <alternativeName>
        <fullName evidence="6">Deoxyribonuclease V</fullName>
        <shortName evidence="6">DNase V</shortName>
    </alternativeName>
</protein>
<dbReference type="InterPro" id="IPR007581">
    <property type="entry name" value="Endonuclease-V"/>
</dbReference>
<dbReference type="GO" id="GO:0004519">
    <property type="term" value="F:endonuclease activity"/>
    <property type="evidence" value="ECO:0007669"/>
    <property type="project" value="UniProtKB-KW"/>
</dbReference>
<keyword evidence="6" id="KW-0460">Magnesium</keyword>
<gene>
    <name evidence="6" type="primary">nfi</name>
    <name evidence="7" type="ORF">GCM10022402_20230</name>
</gene>
<comment type="function">
    <text evidence="6">DNA repair enzyme involved in the repair of deaminated bases. Selectively cleaves double-stranded DNA at the second phosphodiester bond 3' to a deoxyinosine leaving behind the intact lesion on the nicked DNA.</text>
</comment>
<evidence type="ECO:0000313" key="8">
    <source>
        <dbReference type="Proteomes" id="UP001500908"/>
    </source>
</evidence>
<dbReference type="Proteomes" id="UP001500908">
    <property type="component" value="Unassembled WGS sequence"/>
</dbReference>
<proteinExistence type="inferred from homology"/>
<feature type="binding site" evidence="6">
    <location>
        <position position="49"/>
    </location>
    <ligand>
        <name>Mg(2+)</name>
        <dbReference type="ChEBI" id="CHEBI:18420"/>
    </ligand>
</feature>
<keyword evidence="2 6" id="KW-0963">Cytoplasm</keyword>
<evidence type="ECO:0000313" key="7">
    <source>
        <dbReference type="EMBL" id="GAA3740411.1"/>
    </source>
</evidence>
<comment type="subcellular location">
    <subcellularLocation>
        <location evidence="1 6">Cytoplasm</location>
    </subcellularLocation>
</comment>
<dbReference type="CDD" id="cd06559">
    <property type="entry name" value="Endonuclease_V"/>
    <property type="match status" value="1"/>
</dbReference>
<dbReference type="PANTHER" id="PTHR28511:SF1">
    <property type="entry name" value="ENDONUCLEASE V"/>
    <property type="match status" value="1"/>
</dbReference>
<feature type="site" description="Interaction with target DNA" evidence="6">
    <location>
        <position position="87"/>
    </location>
</feature>
<comment type="similarity">
    <text evidence="6">Belongs to the endonuclease V family.</text>
</comment>
<keyword evidence="6" id="KW-0479">Metal-binding</keyword>
<accession>A0ABP7FNP2</accession>
<dbReference type="RefSeq" id="WP_344970073.1">
    <property type="nucleotide sequence ID" value="NZ_BAABDD010000007.1"/>
</dbReference>
<dbReference type="Pfam" id="PF04493">
    <property type="entry name" value="Endonuclease_5"/>
    <property type="match status" value="1"/>
</dbReference>
<keyword evidence="3 6" id="KW-0540">Nuclease</keyword>
<keyword evidence="5 6" id="KW-0378">Hydrolase</keyword>
<keyword evidence="4 6" id="KW-0255">Endonuclease</keyword>
<dbReference type="EC" id="3.1.21.7" evidence="6"/>
<evidence type="ECO:0000256" key="6">
    <source>
        <dbReference type="HAMAP-Rule" id="MF_00801"/>
    </source>
</evidence>